<dbReference type="EMBL" id="LAZR01003710">
    <property type="protein sequence ID" value="KKN15455.1"/>
    <property type="molecule type" value="Genomic_DNA"/>
</dbReference>
<evidence type="ECO:0000313" key="1">
    <source>
        <dbReference type="EMBL" id="KKN15455.1"/>
    </source>
</evidence>
<organism evidence="1">
    <name type="scientific">marine sediment metagenome</name>
    <dbReference type="NCBI Taxonomy" id="412755"/>
    <lineage>
        <taxon>unclassified sequences</taxon>
        <taxon>metagenomes</taxon>
        <taxon>ecological metagenomes</taxon>
    </lineage>
</organism>
<comment type="caution">
    <text evidence="1">The sequence shown here is derived from an EMBL/GenBank/DDBJ whole genome shotgun (WGS) entry which is preliminary data.</text>
</comment>
<reference evidence="1" key="1">
    <citation type="journal article" date="2015" name="Nature">
        <title>Complex archaea that bridge the gap between prokaryotes and eukaryotes.</title>
        <authorList>
            <person name="Spang A."/>
            <person name="Saw J.H."/>
            <person name="Jorgensen S.L."/>
            <person name="Zaremba-Niedzwiedzka K."/>
            <person name="Martijn J."/>
            <person name="Lind A.E."/>
            <person name="van Eijk R."/>
            <person name="Schleper C."/>
            <person name="Guy L."/>
            <person name="Ettema T.J."/>
        </authorList>
    </citation>
    <scope>NUCLEOTIDE SEQUENCE</scope>
</reference>
<protein>
    <submittedName>
        <fullName evidence="1">Uncharacterized protein</fullName>
    </submittedName>
</protein>
<accession>A0A0F9N790</accession>
<dbReference type="AlphaFoldDB" id="A0A0F9N790"/>
<sequence>MKLKEVTQKDSSAAFARRGLTVDLNLSDVFDRVDADKVASRLDGKIVDTSWFLGEPERGAVAYEIWFPTEQDALHARKTLRRLQRGKPTFEIAGVSTWSVSFLRILEREGLLTLDENVNPGSGSPIRAGSMDLTPLSDKQKHQLAYHKGKYWRMSVNELKDALMRHKGDSRAISRINQVIKAKRKKREEVSKITQPIDSWRGGGGY</sequence>
<proteinExistence type="predicted"/>
<gene>
    <name evidence="1" type="ORF">LCGC14_0985750</name>
</gene>
<name>A0A0F9N790_9ZZZZ</name>